<feature type="transmembrane region" description="Helical" evidence="6">
    <location>
        <begin position="363"/>
        <end position="383"/>
    </location>
</feature>
<feature type="transmembrane region" description="Helical" evidence="6">
    <location>
        <begin position="274"/>
        <end position="293"/>
    </location>
</feature>
<reference evidence="8 9" key="1">
    <citation type="submission" date="2018-10" db="EMBL/GenBank/DDBJ databases">
        <title>Genomic Encyclopedia of Type Strains, Phase IV (KMG-IV): sequencing the most valuable type-strain genomes for metagenomic binning, comparative biology and taxonomic classification.</title>
        <authorList>
            <person name="Goeker M."/>
        </authorList>
    </citation>
    <scope>NUCLEOTIDE SEQUENCE [LARGE SCALE GENOMIC DNA]</scope>
    <source>
        <strain evidence="8 9">DSM 22653</strain>
    </source>
</reference>
<organism evidence="8 9">
    <name type="scientific">Brockia lithotrophica</name>
    <dbReference type="NCBI Taxonomy" id="933949"/>
    <lineage>
        <taxon>Bacteria</taxon>
        <taxon>Bacillati</taxon>
        <taxon>Bacillota</taxon>
        <taxon>Bacilli</taxon>
        <taxon>Bacillales</taxon>
        <taxon>Bacillales Family X. Incertae Sedis</taxon>
        <taxon>Brockia</taxon>
    </lineage>
</organism>
<dbReference type="AlphaFoldDB" id="A0A660KUG5"/>
<proteinExistence type="predicted"/>
<dbReference type="InterPro" id="IPR011701">
    <property type="entry name" value="MFS"/>
</dbReference>
<sequence>MRGYYRSPSFLLGALGFFFDAMDVLLFGLVLPAIAQEWGLDPEVRGLLLSAGTVGMAFGALLGGWSADRVGRKPVFLASMALYGLGTGLTAFAPRLDVLFLLRFLAGVGLGAELPVAAAYVSETAPREIRGRAVVLAESFWALGALAAALTARFLLPVGGWRAVLAFGALPAFVALLARTRMPESAPRLFADRPRADVRALFARGLRGRTLLLWFLWMAMNGVYYGLFLWLPSLLVARGYEIVRSFSYIVAMNLFQIPGYLTAAWLVERWGRSAVLGSYLVGGALAAAAFGFAPNTAVLLVSGALLNFFHLGAWGALYAYTPEQYPDELRGSGTGVAASWGRIMAVIAPYAVGFFLARGVGQGTLFAGFFGLSAAAAVSVLLWGGGRPQEVREGERRFRR</sequence>
<feature type="domain" description="Major facilitator superfamily (MFS) profile" evidence="7">
    <location>
        <begin position="9"/>
        <end position="391"/>
    </location>
</feature>
<evidence type="ECO:0000256" key="4">
    <source>
        <dbReference type="ARBA" id="ARBA00022989"/>
    </source>
</evidence>
<dbReference type="Proteomes" id="UP000267019">
    <property type="component" value="Unassembled WGS sequence"/>
</dbReference>
<feature type="transmembrane region" description="Helical" evidence="6">
    <location>
        <begin position="133"/>
        <end position="155"/>
    </location>
</feature>
<evidence type="ECO:0000256" key="1">
    <source>
        <dbReference type="ARBA" id="ARBA00004651"/>
    </source>
</evidence>
<accession>A0A660KUG5</accession>
<protein>
    <submittedName>
        <fullName evidence="8">Putative MFS transporter</fullName>
    </submittedName>
</protein>
<evidence type="ECO:0000313" key="8">
    <source>
        <dbReference type="EMBL" id="RKQ84688.1"/>
    </source>
</evidence>
<keyword evidence="9" id="KW-1185">Reference proteome</keyword>
<feature type="transmembrane region" description="Helical" evidence="6">
    <location>
        <begin position="299"/>
        <end position="320"/>
    </location>
</feature>
<dbReference type="PROSITE" id="PS50850">
    <property type="entry name" value="MFS"/>
    <property type="match status" value="1"/>
</dbReference>
<name>A0A660KUG5_9BACL</name>
<dbReference type="PROSITE" id="PS00217">
    <property type="entry name" value="SUGAR_TRANSPORT_2"/>
    <property type="match status" value="1"/>
</dbReference>
<evidence type="ECO:0000256" key="6">
    <source>
        <dbReference type="SAM" id="Phobius"/>
    </source>
</evidence>
<evidence type="ECO:0000256" key="3">
    <source>
        <dbReference type="ARBA" id="ARBA00022692"/>
    </source>
</evidence>
<comment type="caution">
    <text evidence="8">The sequence shown here is derived from an EMBL/GenBank/DDBJ whole genome shotgun (WGS) entry which is preliminary data.</text>
</comment>
<feature type="transmembrane region" description="Helical" evidence="6">
    <location>
        <begin position="211"/>
        <end position="231"/>
    </location>
</feature>
<dbReference type="PANTHER" id="PTHR23508">
    <property type="entry name" value="CARBOXYLIC ACID TRANSPORTER PROTEIN HOMOLOG"/>
    <property type="match status" value="1"/>
</dbReference>
<feature type="transmembrane region" description="Helical" evidence="6">
    <location>
        <begin position="340"/>
        <end position="357"/>
    </location>
</feature>
<feature type="transmembrane region" description="Helical" evidence="6">
    <location>
        <begin position="74"/>
        <end position="94"/>
    </location>
</feature>
<dbReference type="CDD" id="cd17316">
    <property type="entry name" value="MFS_SV2_like"/>
    <property type="match status" value="1"/>
</dbReference>
<feature type="transmembrane region" description="Helical" evidence="6">
    <location>
        <begin position="100"/>
        <end position="121"/>
    </location>
</feature>
<dbReference type="Gene3D" id="1.20.1250.20">
    <property type="entry name" value="MFS general substrate transporter like domains"/>
    <property type="match status" value="1"/>
</dbReference>
<dbReference type="InterPro" id="IPR005829">
    <property type="entry name" value="Sugar_transporter_CS"/>
</dbReference>
<dbReference type="SUPFAM" id="SSF103473">
    <property type="entry name" value="MFS general substrate transporter"/>
    <property type="match status" value="1"/>
</dbReference>
<dbReference type="EMBL" id="RBIJ01000003">
    <property type="protein sequence ID" value="RKQ84688.1"/>
    <property type="molecule type" value="Genomic_DNA"/>
</dbReference>
<keyword evidence="3 6" id="KW-0812">Transmembrane</keyword>
<evidence type="ECO:0000313" key="9">
    <source>
        <dbReference type="Proteomes" id="UP000267019"/>
    </source>
</evidence>
<feature type="transmembrane region" description="Helical" evidence="6">
    <location>
        <begin position="161"/>
        <end position="178"/>
    </location>
</feature>
<keyword evidence="5 6" id="KW-0472">Membrane</keyword>
<keyword evidence="2" id="KW-0813">Transport</keyword>
<feature type="transmembrane region" description="Helical" evidence="6">
    <location>
        <begin position="246"/>
        <end position="267"/>
    </location>
</feature>
<dbReference type="PROSITE" id="PS00216">
    <property type="entry name" value="SUGAR_TRANSPORT_1"/>
    <property type="match status" value="1"/>
</dbReference>
<dbReference type="GO" id="GO:0005886">
    <property type="term" value="C:plasma membrane"/>
    <property type="evidence" value="ECO:0007669"/>
    <property type="project" value="UniProtKB-SubCell"/>
</dbReference>
<dbReference type="PANTHER" id="PTHR23508:SF10">
    <property type="entry name" value="CARBOXYLIC ACID TRANSPORTER PROTEIN HOMOLOG"/>
    <property type="match status" value="1"/>
</dbReference>
<evidence type="ECO:0000256" key="5">
    <source>
        <dbReference type="ARBA" id="ARBA00023136"/>
    </source>
</evidence>
<dbReference type="InterPro" id="IPR020846">
    <property type="entry name" value="MFS_dom"/>
</dbReference>
<feature type="transmembrane region" description="Helical" evidence="6">
    <location>
        <begin position="12"/>
        <end position="35"/>
    </location>
</feature>
<evidence type="ECO:0000259" key="7">
    <source>
        <dbReference type="PROSITE" id="PS50850"/>
    </source>
</evidence>
<gene>
    <name evidence="8" type="ORF">C7438_1177</name>
</gene>
<dbReference type="GO" id="GO:0046943">
    <property type="term" value="F:carboxylic acid transmembrane transporter activity"/>
    <property type="evidence" value="ECO:0007669"/>
    <property type="project" value="TreeGrafter"/>
</dbReference>
<evidence type="ECO:0000256" key="2">
    <source>
        <dbReference type="ARBA" id="ARBA00022448"/>
    </source>
</evidence>
<comment type="subcellular location">
    <subcellularLocation>
        <location evidence="1">Cell membrane</location>
        <topology evidence="1">Multi-pass membrane protein</topology>
    </subcellularLocation>
</comment>
<keyword evidence="4 6" id="KW-1133">Transmembrane helix</keyword>
<dbReference type="InterPro" id="IPR036259">
    <property type="entry name" value="MFS_trans_sf"/>
</dbReference>
<dbReference type="Pfam" id="PF07690">
    <property type="entry name" value="MFS_1"/>
    <property type="match status" value="1"/>
</dbReference>
<feature type="transmembrane region" description="Helical" evidence="6">
    <location>
        <begin position="47"/>
        <end position="67"/>
    </location>
</feature>